<dbReference type="Proteomes" id="UP000198623">
    <property type="component" value="Unassembled WGS sequence"/>
</dbReference>
<feature type="compositionally biased region" description="Low complexity" evidence="1">
    <location>
        <begin position="1"/>
        <end position="26"/>
    </location>
</feature>
<dbReference type="Gene3D" id="1.10.132.90">
    <property type="match status" value="1"/>
</dbReference>
<sequence length="385" mass="42303">MIGTLHSHSSFTQQSSQTSFQQATSSGNSPEAASQNTVLNRLASNIPGMSTGDLKTLSADDFSPEKVASRIGDFVAQGLEAARRSGRSEEDIQKMYNAAVDGVKKGFEEAREILDGLGALTDSISSNIDQTEDKTMDALSALEPGQQTPKDAQVSRLMAAERYQEAETLSLKVKTQDGDEVTISFSKSSQYEGSFGIEKDQQGNSQSLFNISRNESSAYKFSVEGDLDNDEIDALQNLIKDVNEISNEFFDGDVQKAFDMASEFRMDKTELSSMNLRLTQSEQHSSIAKYTDVENMQNSGINSDMNPSKRLGHMMHNMHGAADSPKLGFMQDASSFSREMLSTLVTQDIRYRDSDEPEKARYNANLESMNNILASQQSASVEAEQ</sequence>
<evidence type="ECO:0000259" key="2">
    <source>
        <dbReference type="Pfam" id="PF18433"/>
    </source>
</evidence>
<dbReference type="Pfam" id="PF18433">
    <property type="entry name" value="DUF5610"/>
    <property type="match status" value="1"/>
</dbReference>
<feature type="region of interest" description="Disordered" evidence="1">
    <location>
        <begin position="1"/>
        <end position="35"/>
    </location>
</feature>
<dbReference type="STRING" id="1045558.SAMN05216175_105233"/>
<dbReference type="AlphaFoldDB" id="A0A1I2R1Q4"/>
<dbReference type="OrthoDB" id="7366224at2"/>
<reference evidence="4" key="1">
    <citation type="submission" date="2016-10" db="EMBL/GenBank/DDBJ databases">
        <authorList>
            <person name="Varghese N."/>
            <person name="Submissions S."/>
        </authorList>
    </citation>
    <scope>NUCLEOTIDE SEQUENCE [LARGE SCALE GENOMIC DNA]</scope>
    <source>
        <strain evidence="4">CGMCC 1.10971</strain>
    </source>
</reference>
<evidence type="ECO:0000313" key="4">
    <source>
        <dbReference type="Proteomes" id="UP000198623"/>
    </source>
</evidence>
<organism evidence="3 4">
    <name type="scientific">Neptunomonas qingdaonensis</name>
    <dbReference type="NCBI Taxonomy" id="1045558"/>
    <lineage>
        <taxon>Bacteria</taxon>
        <taxon>Pseudomonadati</taxon>
        <taxon>Pseudomonadota</taxon>
        <taxon>Gammaproteobacteria</taxon>
        <taxon>Oceanospirillales</taxon>
        <taxon>Oceanospirillaceae</taxon>
        <taxon>Neptunomonas</taxon>
    </lineage>
</organism>
<feature type="domain" description="DUF5610" evidence="2">
    <location>
        <begin position="30"/>
        <end position="141"/>
    </location>
</feature>
<gene>
    <name evidence="3" type="ORF">SAMN05216175_105233</name>
</gene>
<evidence type="ECO:0000256" key="1">
    <source>
        <dbReference type="SAM" id="MobiDB-lite"/>
    </source>
</evidence>
<keyword evidence="4" id="KW-1185">Reference proteome</keyword>
<evidence type="ECO:0000313" key="3">
    <source>
        <dbReference type="EMBL" id="SFG33429.1"/>
    </source>
</evidence>
<protein>
    <recommendedName>
        <fullName evidence="2">DUF5610 domain-containing protein</fullName>
    </recommendedName>
</protein>
<proteinExistence type="predicted"/>
<dbReference type="EMBL" id="FOOU01000005">
    <property type="protein sequence ID" value="SFG33429.1"/>
    <property type="molecule type" value="Genomic_DNA"/>
</dbReference>
<dbReference type="RefSeq" id="WP_090727396.1">
    <property type="nucleotide sequence ID" value="NZ_FOOU01000005.1"/>
</dbReference>
<name>A0A1I2R1Q4_9GAMM</name>
<dbReference type="InterPro" id="IPR041651">
    <property type="entry name" value="DUF5610"/>
</dbReference>
<accession>A0A1I2R1Q4</accession>